<dbReference type="Proteomes" id="UP000179797">
    <property type="component" value="Unassembled WGS sequence"/>
</dbReference>
<proteinExistence type="predicted"/>
<evidence type="ECO:0000256" key="3">
    <source>
        <dbReference type="PROSITE-ProRule" id="PRU00339"/>
    </source>
</evidence>
<dbReference type="SUPFAM" id="SSF48452">
    <property type="entry name" value="TPR-like"/>
    <property type="match status" value="2"/>
</dbReference>
<gene>
    <name evidence="4" type="ORF">NH26_06510</name>
</gene>
<keyword evidence="5" id="KW-1185">Reference proteome</keyword>
<feature type="repeat" description="TPR" evidence="3">
    <location>
        <begin position="157"/>
        <end position="190"/>
    </location>
</feature>
<dbReference type="STRING" id="915059.NH26_06510"/>
<dbReference type="InterPro" id="IPR019734">
    <property type="entry name" value="TPR_rpt"/>
</dbReference>
<organism evidence="4 5">
    <name type="scientific">Flammeovirga pacifica</name>
    <dbReference type="NCBI Taxonomy" id="915059"/>
    <lineage>
        <taxon>Bacteria</taxon>
        <taxon>Pseudomonadati</taxon>
        <taxon>Bacteroidota</taxon>
        <taxon>Cytophagia</taxon>
        <taxon>Cytophagales</taxon>
        <taxon>Flammeovirgaceae</taxon>
        <taxon>Flammeovirga</taxon>
    </lineage>
</organism>
<dbReference type="AlphaFoldDB" id="A0A1S1YYE5"/>
<dbReference type="EMBL" id="JRYR02000001">
    <property type="protein sequence ID" value="OHX66029.1"/>
    <property type="molecule type" value="Genomic_DNA"/>
</dbReference>
<dbReference type="OrthoDB" id="1523318at2"/>
<feature type="repeat" description="TPR" evidence="3">
    <location>
        <begin position="191"/>
        <end position="224"/>
    </location>
</feature>
<keyword evidence="1" id="KW-0677">Repeat</keyword>
<dbReference type="InterPro" id="IPR011990">
    <property type="entry name" value="TPR-like_helical_dom_sf"/>
</dbReference>
<dbReference type="Pfam" id="PF00515">
    <property type="entry name" value="TPR_1"/>
    <property type="match status" value="1"/>
</dbReference>
<dbReference type="Pfam" id="PF13181">
    <property type="entry name" value="TPR_8"/>
    <property type="match status" value="3"/>
</dbReference>
<protein>
    <submittedName>
        <fullName evidence="4">Uncharacterized protein</fullName>
    </submittedName>
</protein>
<evidence type="ECO:0000313" key="5">
    <source>
        <dbReference type="Proteomes" id="UP000179797"/>
    </source>
</evidence>
<sequence>MKAYYLLSSLLLLPIFSFSQVGYKEYYGISKEKAEYLIDSLSQYEHTTKEEKIEFGFNKSYLYKHSKQLDKAINEISELILFYPKDYDLYDLRSNYYQDNGQHNKAVQDLSIALLYAPDTAFLNLYVNRASAYSAQQKFQKAYDDLQKAIKIDSTDTGVLNNLGAISDELGRPEEAFIYFNKIIKLEPDFMPGYLNLGFKYQLIGEHEMAIEMFDKVIESDQYLGLSFNNRSYSKLKLGDIKGAFDDVSVSLYVDDSNSYAYRNLALIYIEMKDFDSACKAIEESINKGFIQRYGNEIIDLKNKYCEVSATQ</sequence>
<dbReference type="InterPro" id="IPR050498">
    <property type="entry name" value="Ycf3"/>
</dbReference>
<dbReference type="PROSITE" id="PS50005">
    <property type="entry name" value="TPR"/>
    <property type="match status" value="3"/>
</dbReference>
<dbReference type="SMART" id="SM00028">
    <property type="entry name" value="TPR"/>
    <property type="match status" value="5"/>
</dbReference>
<evidence type="ECO:0000313" key="4">
    <source>
        <dbReference type="EMBL" id="OHX66029.1"/>
    </source>
</evidence>
<dbReference type="PANTHER" id="PTHR44858">
    <property type="entry name" value="TETRATRICOPEPTIDE REPEAT PROTEIN 6"/>
    <property type="match status" value="1"/>
</dbReference>
<comment type="caution">
    <text evidence="4">The sequence shown here is derived from an EMBL/GenBank/DDBJ whole genome shotgun (WGS) entry which is preliminary data.</text>
</comment>
<evidence type="ECO:0000256" key="1">
    <source>
        <dbReference type="ARBA" id="ARBA00022737"/>
    </source>
</evidence>
<evidence type="ECO:0000256" key="2">
    <source>
        <dbReference type="ARBA" id="ARBA00022803"/>
    </source>
</evidence>
<keyword evidence="2 3" id="KW-0802">TPR repeat</keyword>
<accession>A0A1S1YYE5</accession>
<reference evidence="4 5" key="1">
    <citation type="journal article" date="2012" name="Int. J. Syst. Evol. Microbiol.">
        <title>Flammeovirga pacifica sp. nov., isolated from deep-sea sediment.</title>
        <authorList>
            <person name="Xu H."/>
            <person name="Fu Y."/>
            <person name="Yang N."/>
            <person name="Ding Z."/>
            <person name="Lai Q."/>
            <person name="Zeng R."/>
        </authorList>
    </citation>
    <scope>NUCLEOTIDE SEQUENCE [LARGE SCALE GENOMIC DNA]</scope>
    <source>
        <strain evidence="5">DSM 24597 / LMG 26175 / WPAGA1</strain>
    </source>
</reference>
<dbReference type="RefSeq" id="WP_044218797.1">
    <property type="nucleotide sequence ID" value="NZ_JRYR02000001.1"/>
</dbReference>
<feature type="repeat" description="TPR" evidence="3">
    <location>
        <begin position="123"/>
        <end position="156"/>
    </location>
</feature>
<name>A0A1S1YYE5_FLAPC</name>
<dbReference type="Gene3D" id="1.25.40.10">
    <property type="entry name" value="Tetratricopeptide repeat domain"/>
    <property type="match status" value="3"/>
</dbReference>
<dbReference type="PANTHER" id="PTHR44858:SF1">
    <property type="entry name" value="UDP-N-ACETYLGLUCOSAMINE--PEPTIDE N-ACETYLGLUCOSAMINYLTRANSFERASE SPINDLY-RELATED"/>
    <property type="match status" value="1"/>
</dbReference>